<comment type="caution">
    <text evidence="1">The sequence shown here is derived from an EMBL/GenBank/DDBJ whole genome shotgun (WGS) entry which is preliminary data.</text>
</comment>
<evidence type="ECO:0000313" key="2">
    <source>
        <dbReference type="Proteomes" id="UP000439903"/>
    </source>
</evidence>
<keyword evidence="2" id="KW-1185">Reference proteome</keyword>
<gene>
    <name evidence="1" type="ORF">F8M41_020679</name>
</gene>
<protein>
    <submittedName>
        <fullName evidence="1">Uncharacterized protein</fullName>
    </submittedName>
</protein>
<dbReference type="Proteomes" id="UP000439903">
    <property type="component" value="Unassembled WGS sequence"/>
</dbReference>
<dbReference type="AlphaFoldDB" id="A0A8H4AI22"/>
<evidence type="ECO:0000313" key="1">
    <source>
        <dbReference type="EMBL" id="KAF0497550.1"/>
    </source>
</evidence>
<organism evidence="1 2">
    <name type="scientific">Gigaspora margarita</name>
    <dbReference type="NCBI Taxonomy" id="4874"/>
    <lineage>
        <taxon>Eukaryota</taxon>
        <taxon>Fungi</taxon>
        <taxon>Fungi incertae sedis</taxon>
        <taxon>Mucoromycota</taxon>
        <taxon>Glomeromycotina</taxon>
        <taxon>Glomeromycetes</taxon>
        <taxon>Diversisporales</taxon>
        <taxon>Gigasporaceae</taxon>
        <taxon>Gigaspora</taxon>
    </lineage>
</organism>
<accession>A0A8H4AI22</accession>
<proteinExistence type="predicted"/>
<dbReference type="EMBL" id="WTPW01000577">
    <property type="protein sequence ID" value="KAF0497550.1"/>
    <property type="molecule type" value="Genomic_DNA"/>
</dbReference>
<sequence>MPRPSKRKLQARKANQISVNARKTAKHEEQIQTINKELPQMNDSELQLIYHNIIHLTSDKKVIPNTLAKN</sequence>
<name>A0A8H4AI22_GIGMA</name>
<dbReference type="OrthoDB" id="2472507at2759"/>
<reference evidence="1 2" key="1">
    <citation type="journal article" date="2019" name="Environ. Microbiol.">
        <title>At the nexus of three kingdoms: the genome of the mycorrhizal fungus Gigaspora margarita provides insights into plant, endobacterial and fungal interactions.</title>
        <authorList>
            <person name="Venice F."/>
            <person name="Ghignone S."/>
            <person name="Salvioli di Fossalunga A."/>
            <person name="Amselem J."/>
            <person name="Novero M."/>
            <person name="Xianan X."/>
            <person name="Sedzielewska Toro K."/>
            <person name="Morin E."/>
            <person name="Lipzen A."/>
            <person name="Grigoriev I.V."/>
            <person name="Henrissat B."/>
            <person name="Martin F.M."/>
            <person name="Bonfante P."/>
        </authorList>
    </citation>
    <scope>NUCLEOTIDE SEQUENCE [LARGE SCALE GENOMIC DNA]</scope>
    <source>
        <strain evidence="1 2">BEG34</strain>
    </source>
</reference>